<gene>
    <name evidence="2" type="ORF">OQ497_11530</name>
</gene>
<dbReference type="InterPro" id="IPR049625">
    <property type="entry name" value="Glyco_transf_61_cat"/>
</dbReference>
<feature type="domain" description="Glycosyltransferase 61 catalytic" evidence="1">
    <location>
        <begin position="131"/>
        <end position="300"/>
    </location>
</feature>
<accession>A0ABT3QH30</accession>
<keyword evidence="3" id="KW-1185">Reference proteome</keyword>
<proteinExistence type="predicted"/>
<comment type="caution">
    <text evidence="2">The sequence shown here is derived from an EMBL/GenBank/DDBJ whole genome shotgun (WGS) entry which is preliminary data.</text>
</comment>
<reference evidence="2 3" key="1">
    <citation type="submission" date="2022-11" db="EMBL/GenBank/DDBJ databases">
        <title>Genome sequencing of Acetobacter type strain.</title>
        <authorList>
            <person name="Heo J."/>
            <person name="Lee D."/>
            <person name="Han B.-H."/>
            <person name="Hong S.-B."/>
            <person name="Kwon S.-W."/>
        </authorList>
    </citation>
    <scope>NUCLEOTIDE SEQUENCE [LARGE SCALE GENOMIC DNA]</scope>
    <source>
        <strain evidence="2 3">KACC 21253</strain>
    </source>
</reference>
<evidence type="ECO:0000259" key="1">
    <source>
        <dbReference type="Pfam" id="PF04577"/>
    </source>
</evidence>
<dbReference type="Pfam" id="PF04577">
    <property type="entry name" value="Glyco_transf_61"/>
    <property type="match status" value="1"/>
</dbReference>
<dbReference type="EMBL" id="JAPIUZ010000007">
    <property type="protein sequence ID" value="MCX2564583.1"/>
    <property type="molecule type" value="Genomic_DNA"/>
</dbReference>
<name>A0ABT3QH30_9PROT</name>
<evidence type="ECO:0000313" key="3">
    <source>
        <dbReference type="Proteomes" id="UP001301152"/>
    </source>
</evidence>
<protein>
    <submittedName>
        <fullName evidence="2">Glycosyltransferase family 61 protein</fullName>
    </submittedName>
</protein>
<dbReference type="Proteomes" id="UP001301152">
    <property type="component" value="Unassembled WGS sequence"/>
</dbReference>
<evidence type="ECO:0000313" key="2">
    <source>
        <dbReference type="EMBL" id="MCX2564583.1"/>
    </source>
</evidence>
<organism evidence="2 3">
    <name type="scientific">Acetobacter thailandicus</name>
    <dbReference type="NCBI Taxonomy" id="1502842"/>
    <lineage>
        <taxon>Bacteria</taxon>
        <taxon>Pseudomonadati</taxon>
        <taxon>Pseudomonadota</taxon>
        <taxon>Alphaproteobacteria</taxon>
        <taxon>Acetobacterales</taxon>
        <taxon>Acetobacteraceae</taxon>
        <taxon>Acetobacter</taxon>
    </lineage>
</organism>
<dbReference type="RefSeq" id="WP_173560170.1">
    <property type="nucleotide sequence ID" value="NZ_JAPIUZ010000007.1"/>
</dbReference>
<sequence length="358" mass="40016">MKKDLSSVKTVDLKAAAGQTLAELFSPAFFQPSPAVQNLHLVPDDVLQAMHAGWHTGQHMPRPFIIRRLSDVYVTEEGLVFTRDNELIIQTIAQHSAAECQRAYERVLSKTESVPEEKPSLLLRKRGDHNYGHWLVELLPRLWRAERVGSYSCLVVPQVSGAMQAVIRDSVALSSPRYYQYLSLGNDEVRYFRTLTLVEGLTDHGVYMSPLCFERNEQMSAAMFSGSPLRLYIARPGSRRSLAHEEQIQALLIRYGFITVDPAALTLLEQIKLFRNAACVVGMMGAGMSSIVFCAAGTKVGILAPATMPDTFYAFIAGIRGLTYQEIRGETEHPSTTWDVPFVILPEQLEALLMQWAL</sequence>